<gene>
    <name evidence="1" type="ORF">FSB75_12165</name>
</gene>
<evidence type="ECO:0000313" key="2">
    <source>
        <dbReference type="Proteomes" id="UP000321204"/>
    </source>
</evidence>
<name>A0A5B8UKS0_9BACT</name>
<dbReference type="Proteomes" id="UP000321204">
    <property type="component" value="Chromosome"/>
</dbReference>
<reference evidence="1 2" key="1">
    <citation type="journal article" date="2015" name="Int. J. Syst. Evol. Microbiol.">
        <title>Flavisolibacter ginsenosidimutans sp. nov., with ginsenoside-converting activity isolated from soil used for cultivating ginseng.</title>
        <authorList>
            <person name="Zhao Y."/>
            <person name="Liu Q."/>
            <person name="Kang M.S."/>
            <person name="Jin F."/>
            <person name="Yu H."/>
            <person name="Im W.T."/>
        </authorList>
    </citation>
    <scope>NUCLEOTIDE SEQUENCE [LARGE SCALE GENOMIC DNA]</scope>
    <source>
        <strain evidence="1 2">Gsoil 636</strain>
    </source>
</reference>
<proteinExistence type="predicted"/>
<dbReference type="EMBL" id="CP042433">
    <property type="protein sequence ID" value="QEC56615.1"/>
    <property type="molecule type" value="Genomic_DNA"/>
</dbReference>
<dbReference type="AlphaFoldDB" id="A0A5B8UKS0"/>
<sequence>MAEKINSQLLSIKSSTFYEMKDAQILNKLGEITHETWRAAIQKCHDHMDTKLWGKTASGAHCEQRLGMDAKDYYLGKAIKALYEGTWEWKYEEFPIDEQLIRIINSMISEQVRKYKIEVKKGKKTVLVENEQLALSLDEEVDKEYDESQLQKLSTALTMACEGNEQYQALVKFKKQGLSYNEISTEMNCDKEELYRMIENIGKRAKRILKSL</sequence>
<dbReference type="RefSeq" id="WP_146787704.1">
    <property type="nucleotide sequence ID" value="NZ_BAABIO010000005.1"/>
</dbReference>
<protein>
    <submittedName>
        <fullName evidence="1">Sigma-70 family RNA polymerase sigma factor</fullName>
    </submittedName>
</protein>
<dbReference type="OrthoDB" id="677917at2"/>
<accession>A0A5B8UKS0</accession>
<evidence type="ECO:0000313" key="1">
    <source>
        <dbReference type="EMBL" id="QEC56615.1"/>
    </source>
</evidence>
<organism evidence="1 2">
    <name type="scientific">Flavisolibacter ginsenosidimutans</name>
    <dbReference type="NCBI Taxonomy" id="661481"/>
    <lineage>
        <taxon>Bacteria</taxon>
        <taxon>Pseudomonadati</taxon>
        <taxon>Bacteroidota</taxon>
        <taxon>Chitinophagia</taxon>
        <taxon>Chitinophagales</taxon>
        <taxon>Chitinophagaceae</taxon>
        <taxon>Flavisolibacter</taxon>
    </lineage>
</organism>
<keyword evidence="2" id="KW-1185">Reference proteome</keyword>
<dbReference type="KEGG" id="fgg:FSB75_12165"/>